<evidence type="ECO:0000313" key="2">
    <source>
        <dbReference type="Proteomes" id="UP000273982"/>
    </source>
</evidence>
<dbReference type="Proteomes" id="UP000273982">
    <property type="component" value="Chromosome"/>
</dbReference>
<sequence length="227" mass="25593">MTTAAQTRAIHALLRQIPHYTDDDYRALLTREFRVSSSSLLSQAQAAKLIEILKALAGQHPQIRRASETVSGPYAGKLRALWISAYNLGVVDSRDDRALIAFAERQTKIAHPRFLQDHRDAKKVIEALKAMMTREAGVEWPESDDVDVAKREIAYCVARKCFDAGVFTPFIKGKSFDETWASDFPAFGYRCGCPAGFEYYSAEHWDRLANRLGARLRKRVKAKKEAA</sequence>
<reference evidence="1 2" key="1">
    <citation type="submission" date="2018-11" db="EMBL/GenBank/DDBJ databases">
        <title>Genome squencing of methanotrophic bacteria isolated from alkaline groundwater in Korea.</title>
        <authorList>
            <person name="Nguyen L.N."/>
        </authorList>
    </citation>
    <scope>NUCLEOTIDE SEQUENCE [LARGE SCALE GENOMIC DNA]</scope>
    <source>
        <strain evidence="1 2">GW6</strain>
    </source>
</reference>
<accession>A0A3G8M821</accession>
<dbReference type="RefSeq" id="WP_124739730.1">
    <property type="nucleotide sequence ID" value="NZ_CP034086.1"/>
</dbReference>
<organism evidence="1 2">
    <name type="scientific">Methylocystis rosea</name>
    <dbReference type="NCBI Taxonomy" id="173366"/>
    <lineage>
        <taxon>Bacteria</taxon>
        <taxon>Pseudomonadati</taxon>
        <taxon>Pseudomonadota</taxon>
        <taxon>Alphaproteobacteria</taxon>
        <taxon>Hyphomicrobiales</taxon>
        <taxon>Methylocystaceae</taxon>
        <taxon>Methylocystis</taxon>
    </lineage>
</organism>
<dbReference type="InterPro" id="IPR009363">
    <property type="entry name" value="Phage_Mu_Gp16"/>
</dbReference>
<name>A0A3G8M821_9HYPH</name>
<dbReference type="Pfam" id="PF06252">
    <property type="entry name" value="GemA"/>
    <property type="match status" value="1"/>
</dbReference>
<dbReference type="EMBL" id="CP034086">
    <property type="protein sequence ID" value="AZG78139.1"/>
    <property type="molecule type" value="Genomic_DNA"/>
</dbReference>
<gene>
    <name evidence="1" type="ORF">EHO51_16145</name>
</gene>
<evidence type="ECO:0000313" key="1">
    <source>
        <dbReference type="EMBL" id="AZG78139.1"/>
    </source>
</evidence>
<dbReference type="KEGG" id="mros:EHO51_16145"/>
<dbReference type="AlphaFoldDB" id="A0A3G8M821"/>
<protein>
    <submittedName>
        <fullName evidence="1">Regulatory protein GemA</fullName>
    </submittedName>
</protein>
<proteinExistence type="predicted"/>